<dbReference type="Pfam" id="PF04055">
    <property type="entry name" value="Radical_SAM"/>
    <property type="match status" value="1"/>
</dbReference>
<dbReference type="RefSeq" id="WP_090747346.1">
    <property type="nucleotide sequence ID" value="NZ_CZQA01000008.1"/>
</dbReference>
<dbReference type="GO" id="GO:0003824">
    <property type="term" value="F:catalytic activity"/>
    <property type="evidence" value="ECO:0007669"/>
    <property type="project" value="InterPro"/>
</dbReference>
<evidence type="ECO:0000256" key="3">
    <source>
        <dbReference type="ARBA" id="ARBA00022679"/>
    </source>
</evidence>
<feature type="domain" description="B12-binding" evidence="8">
    <location>
        <begin position="6"/>
        <end position="143"/>
    </location>
</feature>
<dbReference type="CDD" id="cd02068">
    <property type="entry name" value="radical_SAM_B12_BD"/>
    <property type="match status" value="1"/>
</dbReference>
<keyword evidence="11" id="KW-1185">Reference proteome</keyword>
<dbReference type="SUPFAM" id="SSF48452">
    <property type="entry name" value="TPR-like"/>
    <property type="match status" value="1"/>
</dbReference>
<dbReference type="SMART" id="SM00729">
    <property type="entry name" value="Elp3"/>
    <property type="match status" value="1"/>
</dbReference>
<evidence type="ECO:0000256" key="1">
    <source>
        <dbReference type="ARBA" id="ARBA00001966"/>
    </source>
</evidence>
<sequence length="682" mass="77359">MSELKTMLMVVPRYGNFGDFYQVPLGLAYIAAAAQSAGYKVDGLNLNHCEGSVSDLVRMKVKDLHPDVLATGGLSVFIDQINEIIRSAKESNPSIFTILGGGVVSGEPDVILKAIDADIGVINEGEETIVEILNKLRAGEDLSEIKGVVVRTSRGRIRRNGERPQREDLENIRWPNYEILDLQKSIENQRVLDSYFFHVAPDDNPRSLDMISSRSCPFKCTFCFHPTGKTYRERDLDDFFRELESVKERFSINMIGIVDELFSLSRSRLLEFCKRIKPYNIAWMVQLHVNSASDETLRAMADSGCVYISYGIESMSQSVLDSMQKKSKKARVEEALRLTNHYKIGIQGNLLFGDSAETIETANESMDWWAHNRRYQINLTPLIVFPGSPDYMAALRDGLIDQKDRVDYIKDIPTNLNISSMNNFDMDMVRFMVYVYFESLLRIAKVVRFEQASTSIRGPVYDCEWACASCGHLNHYKNFIIPQDCKNSIRMTCRSCRERFDICNAPYRESVFSKTIPGEAFASLRQAQFYFDIGLYAEAHNLANQVLGQHENCVEARLFLARFYETHGPEEHMVRSYGAAVTFDPFRPDLHFNYARALHRIGCNGGALLHLEQALVLHPGYIPAIELRESIQGQHAFDGSTSVYFRSWCDDPPPLRRAIPKCGSEEISQVNDAKIIPLVKVG</sequence>
<evidence type="ECO:0000259" key="9">
    <source>
        <dbReference type="PROSITE" id="PS51918"/>
    </source>
</evidence>
<dbReference type="PROSITE" id="PS51918">
    <property type="entry name" value="RADICAL_SAM"/>
    <property type="match status" value="1"/>
</dbReference>
<keyword evidence="5" id="KW-0479">Metal-binding</keyword>
<dbReference type="Gene3D" id="3.40.50.280">
    <property type="entry name" value="Cobalamin-binding domain"/>
    <property type="match status" value="1"/>
</dbReference>
<dbReference type="Gene3D" id="1.25.40.10">
    <property type="entry name" value="Tetratricopeptide repeat domain"/>
    <property type="match status" value="1"/>
</dbReference>
<evidence type="ECO:0000256" key="5">
    <source>
        <dbReference type="ARBA" id="ARBA00022723"/>
    </source>
</evidence>
<proteinExistence type="predicted"/>
<dbReference type="OrthoDB" id="9801424at2"/>
<gene>
    <name evidence="10" type="ORF">COMA1_20119</name>
</gene>
<dbReference type="SFLD" id="SFLDG01123">
    <property type="entry name" value="methyltransferase_(Class_B)"/>
    <property type="match status" value="1"/>
</dbReference>
<keyword evidence="3" id="KW-0808">Transferase</keyword>
<dbReference type="InterPro" id="IPR051198">
    <property type="entry name" value="BchE-like"/>
</dbReference>
<dbReference type="SFLD" id="SFLDS00029">
    <property type="entry name" value="Radical_SAM"/>
    <property type="match status" value="1"/>
</dbReference>
<dbReference type="SUPFAM" id="SSF102114">
    <property type="entry name" value="Radical SAM enzymes"/>
    <property type="match status" value="1"/>
</dbReference>
<dbReference type="InterPro" id="IPR011990">
    <property type="entry name" value="TPR-like_helical_dom_sf"/>
</dbReference>
<dbReference type="PANTHER" id="PTHR43409">
    <property type="entry name" value="ANAEROBIC MAGNESIUM-PROTOPORPHYRIN IX MONOMETHYL ESTER CYCLASE-RELATED"/>
    <property type="match status" value="1"/>
</dbReference>
<dbReference type="GO" id="GO:0051539">
    <property type="term" value="F:4 iron, 4 sulfur cluster binding"/>
    <property type="evidence" value="ECO:0007669"/>
    <property type="project" value="UniProtKB-KW"/>
</dbReference>
<dbReference type="CDD" id="cd01335">
    <property type="entry name" value="Radical_SAM"/>
    <property type="match status" value="1"/>
</dbReference>
<name>A0A0S4LBP3_9BACT</name>
<dbReference type="InterPro" id="IPR034466">
    <property type="entry name" value="Methyltransferase_Class_B"/>
</dbReference>
<dbReference type="InterPro" id="IPR023404">
    <property type="entry name" value="rSAM_horseshoe"/>
</dbReference>
<dbReference type="GO" id="GO:0031419">
    <property type="term" value="F:cobalamin binding"/>
    <property type="evidence" value="ECO:0007669"/>
    <property type="project" value="InterPro"/>
</dbReference>
<dbReference type="PROSITE" id="PS51332">
    <property type="entry name" value="B12_BINDING"/>
    <property type="match status" value="1"/>
</dbReference>
<dbReference type="SFLD" id="SFLDG01082">
    <property type="entry name" value="B12-binding_domain_containing"/>
    <property type="match status" value="1"/>
</dbReference>
<reference evidence="10 11" key="1">
    <citation type="submission" date="2015-10" db="EMBL/GenBank/DDBJ databases">
        <authorList>
            <person name="Gilbert D.G."/>
        </authorList>
    </citation>
    <scope>NUCLEOTIDE SEQUENCE [LARGE SCALE GENOMIC DNA]</scope>
    <source>
        <strain evidence="10">COMA1</strain>
    </source>
</reference>
<dbReference type="InterPro" id="IPR006638">
    <property type="entry name" value="Elp3/MiaA/NifB-like_rSAM"/>
</dbReference>
<dbReference type="GO" id="GO:0005829">
    <property type="term" value="C:cytosol"/>
    <property type="evidence" value="ECO:0007669"/>
    <property type="project" value="TreeGrafter"/>
</dbReference>
<accession>A0A0S4LBP3</accession>
<keyword evidence="6" id="KW-0408">Iron</keyword>
<dbReference type="Gene3D" id="3.80.30.20">
    <property type="entry name" value="tm_1862 like domain"/>
    <property type="match status" value="1"/>
</dbReference>
<dbReference type="Proteomes" id="UP000199032">
    <property type="component" value="Unassembled WGS sequence"/>
</dbReference>
<evidence type="ECO:0000256" key="4">
    <source>
        <dbReference type="ARBA" id="ARBA00022691"/>
    </source>
</evidence>
<dbReference type="Pfam" id="PF02310">
    <property type="entry name" value="B12-binding"/>
    <property type="match status" value="1"/>
</dbReference>
<dbReference type="GO" id="GO:0046872">
    <property type="term" value="F:metal ion binding"/>
    <property type="evidence" value="ECO:0007669"/>
    <property type="project" value="UniProtKB-KW"/>
</dbReference>
<evidence type="ECO:0000259" key="8">
    <source>
        <dbReference type="PROSITE" id="PS51332"/>
    </source>
</evidence>
<dbReference type="InterPro" id="IPR006158">
    <property type="entry name" value="Cobalamin-bd"/>
</dbReference>
<keyword evidence="7" id="KW-0411">Iron-sulfur</keyword>
<feature type="domain" description="Radical SAM core" evidence="9">
    <location>
        <begin position="202"/>
        <end position="425"/>
    </location>
</feature>
<evidence type="ECO:0000256" key="2">
    <source>
        <dbReference type="ARBA" id="ARBA00022603"/>
    </source>
</evidence>
<evidence type="ECO:0000313" key="11">
    <source>
        <dbReference type="Proteomes" id="UP000199032"/>
    </source>
</evidence>
<protein>
    <submittedName>
        <fullName evidence="10">Uncharacterized protein</fullName>
    </submittedName>
</protein>
<dbReference type="PANTHER" id="PTHR43409:SF7">
    <property type="entry name" value="BLL1977 PROTEIN"/>
    <property type="match status" value="1"/>
</dbReference>
<dbReference type="AlphaFoldDB" id="A0A0S4LBP3"/>
<comment type="cofactor">
    <cofactor evidence="1">
        <name>[4Fe-4S] cluster</name>
        <dbReference type="ChEBI" id="CHEBI:49883"/>
    </cofactor>
</comment>
<dbReference type="STRING" id="1742972.COMA1_20119"/>
<dbReference type="EMBL" id="CZQA01000008">
    <property type="protein sequence ID" value="CUS35095.1"/>
    <property type="molecule type" value="Genomic_DNA"/>
</dbReference>
<evidence type="ECO:0000313" key="10">
    <source>
        <dbReference type="EMBL" id="CUS35095.1"/>
    </source>
</evidence>
<keyword evidence="2" id="KW-0489">Methyltransferase</keyword>
<keyword evidence="4" id="KW-0949">S-adenosyl-L-methionine</keyword>
<evidence type="ECO:0000256" key="7">
    <source>
        <dbReference type="ARBA" id="ARBA00023014"/>
    </source>
</evidence>
<dbReference type="InterPro" id="IPR007197">
    <property type="entry name" value="rSAM"/>
</dbReference>
<evidence type="ECO:0000256" key="6">
    <source>
        <dbReference type="ARBA" id="ARBA00023004"/>
    </source>
</evidence>
<organism evidence="10 11">
    <name type="scientific">Candidatus Nitrospira nitrosa</name>
    <dbReference type="NCBI Taxonomy" id="1742972"/>
    <lineage>
        <taxon>Bacteria</taxon>
        <taxon>Pseudomonadati</taxon>
        <taxon>Nitrospirota</taxon>
        <taxon>Nitrospiria</taxon>
        <taxon>Nitrospirales</taxon>
        <taxon>Nitrospiraceae</taxon>
        <taxon>Nitrospira</taxon>
    </lineage>
</organism>
<dbReference type="InterPro" id="IPR058240">
    <property type="entry name" value="rSAM_sf"/>
</dbReference>